<keyword evidence="1" id="KW-0238">DNA-binding</keyword>
<dbReference type="Pfam" id="PF01381">
    <property type="entry name" value="HTH_3"/>
    <property type="match status" value="1"/>
</dbReference>
<evidence type="ECO:0000313" key="3">
    <source>
        <dbReference type="EMBL" id="PWE29823.1"/>
    </source>
</evidence>
<dbReference type="InterPro" id="IPR001387">
    <property type="entry name" value="Cro/C1-type_HTH"/>
</dbReference>
<dbReference type="InterPro" id="IPR014710">
    <property type="entry name" value="RmlC-like_jellyroll"/>
</dbReference>
<dbReference type="InterPro" id="IPR010982">
    <property type="entry name" value="Lambda_DNA-bd_dom_sf"/>
</dbReference>
<dbReference type="CDD" id="cd02209">
    <property type="entry name" value="cupin_XRE_C"/>
    <property type="match status" value="1"/>
</dbReference>
<evidence type="ECO:0000256" key="1">
    <source>
        <dbReference type="ARBA" id="ARBA00023125"/>
    </source>
</evidence>
<dbReference type="GO" id="GO:0005829">
    <property type="term" value="C:cytosol"/>
    <property type="evidence" value="ECO:0007669"/>
    <property type="project" value="TreeGrafter"/>
</dbReference>
<dbReference type="Gene3D" id="2.60.120.10">
    <property type="entry name" value="Jelly Rolls"/>
    <property type="match status" value="1"/>
</dbReference>
<dbReference type="EMBL" id="QEYD01000004">
    <property type="protein sequence ID" value="PWE29823.1"/>
    <property type="molecule type" value="Genomic_DNA"/>
</dbReference>
<dbReference type="CDD" id="cd00093">
    <property type="entry name" value="HTH_XRE"/>
    <property type="match status" value="1"/>
</dbReference>
<dbReference type="AlphaFoldDB" id="A0A2U2CD62"/>
<evidence type="ECO:0000259" key="2">
    <source>
        <dbReference type="PROSITE" id="PS50943"/>
    </source>
</evidence>
<protein>
    <submittedName>
        <fullName evidence="3">XRE family transcriptional regulator</fullName>
    </submittedName>
</protein>
<name>A0A2U2CD62_9RHOB</name>
<dbReference type="Proteomes" id="UP000244940">
    <property type="component" value="Unassembled WGS sequence"/>
</dbReference>
<dbReference type="SUPFAM" id="SSF47413">
    <property type="entry name" value="lambda repressor-like DNA-binding domains"/>
    <property type="match status" value="1"/>
</dbReference>
<proteinExistence type="predicted"/>
<dbReference type="PANTHER" id="PTHR46797:SF20">
    <property type="entry name" value="BLR4304 PROTEIN"/>
    <property type="match status" value="1"/>
</dbReference>
<accession>A0A2U2CD62</accession>
<dbReference type="GO" id="GO:0003700">
    <property type="term" value="F:DNA-binding transcription factor activity"/>
    <property type="evidence" value="ECO:0007669"/>
    <property type="project" value="TreeGrafter"/>
</dbReference>
<comment type="caution">
    <text evidence="3">The sequence shown here is derived from an EMBL/GenBank/DDBJ whole genome shotgun (WGS) entry which is preliminary data.</text>
</comment>
<dbReference type="PANTHER" id="PTHR46797">
    <property type="entry name" value="HTH-TYPE TRANSCRIPTIONAL REGULATOR"/>
    <property type="match status" value="1"/>
</dbReference>
<dbReference type="SUPFAM" id="SSF51182">
    <property type="entry name" value="RmlC-like cupins"/>
    <property type="match status" value="1"/>
</dbReference>
<organism evidence="3 4">
    <name type="scientific">Pararhodobacter marinus</name>
    <dbReference type="NCBI Taxonomy" id="2184063"/>
    <lineage>
        <taxon>Bacteria</taxon>
        <taxon>Pseudomonadati</taxon>
        <taxon>Pseudomonadota</taxon>
        <taxon>Alphaproteobacteria</taxon>
        <taxon>Rhodobacterales</taxon>
        <taxon>Paracoccaceae</taxon>
        <taxon>Pararhodobacter</taxon>
    </lineage>
</organism>
<dbReference type="InterPro" id="IPR011051">
    <property type="entry name" value="RmlC_Cupin_sf"/>
</dbReference>
<dbReference type="GO" id="GO:0003677">
    <property type="term" value="F:DNA binding"/>
    <property type="evidence" value="ECO:0007669"/>
    <property type="project" value="UniProtKB-KW"/>
</dbReference>
<dbReference type="Gene3D" id="1.10.260.40">
    <property type="entry name" value="lambda repressor-like DNA-binding domains"/>
    <property type="match status" value="1"/>
</dbReference>
<reference evidence="3 4" key="1">
    <citation type="submission" date="2018-05" db="EMBL/GenBank/DDBJ databases">
        <title>Pararhodobacter marina sp. nov., isolated from deep-sea water of the Indian Ocean.</title>
        <authorList>
            <person name="Lai Q.Sr."/>
            <person name="Liu X."/>
            <person name="Shao Z."/>
        </authorList>
    </citation>
    <scope>NUCLEOTIDE SEQUENCE [LARGE SCALE GENOMIC DNA]</scope>
    <source>
        <strain evidence="3 4">CIC4N-9</strain>
    </source>
</reference>
<dbReference type="SMART" id="SM00530">
    <property type="entry name" value="HTH_XRE"/>
    <property type="match status" value="1"/>
</dbReference>
<gene>
    <name evidence="3" type="ORF">C4N9_07210</name>
</gene>
<dbReference type="InterPro" id="IPR013096">
    <property type="entry name" value="Cupin_2"/>
</dbReference>
<sequence length="209" mass="22997">MPDTQRAGFGRRLHDLRRDRGWTLSDLAERSGLAVSTISKAERGLISLTYDRMRQLAKGLGIDMAELLSAEGAAFQPGSFAVAPKGTFKRQETRNYVYEMLFPELRNKAMMPMMGTLKAHDLMDFDDFVRHPGQEFLLVLEGAVTIYAEGKAPVILRQGDSAYFDSSRGHLYASAGAEDVRILVVCTDFEASELSGDVPVNGTSDTAPD</sequence>
<keyword evidence="4" id="KW-1185">Reference proteome</keyword>
<dbReference type="Pfam" id="PF07883">
    <property type="entry name" value="Cupin_2"/>
    <property type="match status" value="1"/>
</dbReference>
<dbReference type="InterPro" id="IPR050807">
    <property type="entry name" value="TransReg_Diox_bact_type"/>
</dbReference>
<dbReference type="OrthoDB" id="9814751at2"/>
<feature type="domain" description="HTH cro/C1-type" evidence="2">
    <location>
        <begin position="13"/>
        <end position="67"/>
    </location>
</feature>
<dbReference type="PROSITE" id="PS50943">
    <property type="entry name" value="HTH_CROC1"/>
    <property type="match status" value="1"/>
</dbReference>
<evidence type="ECO:0000313" key="4">
    <source>
        <dbReference type="Proteomes" id="UP000244940"/>
    </source>
</evidence>